<feature type="compositionally biased region" description="Polar residues" evidence="1">
    <location>
        <begin position="57"/>
        <end position="66"/>
    </location>
</feature>
<feature type="region of interest" description="Disordered" evidence="1">
    <location>
        <begin position="53"/>
        <end position="74"/>
    </location>
</feature>
<reference evidence="2" key="3">
    <citation type="journal article" date="2017" name="Nature">
        <title>Genome sequence of the progenitor of the wheat D genome Aegilops tauschii.</title>
        <authorList>
            <person name="Luo M.C."/>
            <person name="Gu Y.Q."/>
            <person name="Puiu D."/>
            <person name="Wang H."/>
            <person name="Twardziok S.O."/>
            <person name="Deal K.R."/>
            <person name="Huo N."/>
            <person name="Zhu T."/>
            <person name="Wang L."/>
            <person name="Wang Y."/>
            <person name="McGuire P.E."/>
            <person name="Liu S."/>
            <person name="Long H."/>
            <person name="Ramasamy R.K."/>
            <person name="Rodriguez J.C."/>
            <person name="Van S.L."/>
            <person name="Yuan L."/>
            <person name="Wang Z."/>
            <person name="Xia Z."/>
            <person name="Xiao L."/>
            <person name="Anderson O.D."/>
            <person name="Ouyang S."/>
            <person name="Liang Y."/>
            <person name="Zimin A.V."/>
            <person name="Pertea G."/>
            <person name="Qi P."/>
            <person name="Bennetzen J.L."/>
            <person name="Dai X."/>
            <person name="Dawson M.W."/>
            <person name="Muller H.G."/>
            <person name="Kugler K."/>
            <person name="Rivarola-Duarte L."/>
            <person name="Spannagl M."/>
            <person name="Mayer K.F.X."/>
            <person name="Lu F.H."/>
            <person name="Bevan M.W."/>
            <person name="Leroy P."/>
            <person name="Li P."/>
            <person name="You F.M."/>
            <person name="Sun Q."/>
            <person name="Liu Z."/>
            <person name="Lyons E."/>
            <person name="Wicker T."/>
            <person name="Salzberg S.L."/>
            <person name="Devos K.M."/>
            <person name="Dvorak J."/>
        </authorList>
    </citation>
    <scope>NUCLEOTIDE SEQUENCE [LARGE SCALE GENOMIC DNA]</scope>
    <source>
        <strain evidence="2">cv. AL8/78</strain>
    </source>
</reference>
<dbReference type="Gramene" id="AET7Gv20633400.4">
    <property type="protein sequence ID" value="AET7Gv20633400.4"/>
    <property type="gene ID" value="AET7Gv20633400"/>
</dbReference>
<dbReference type="AlphaFoldDB" id="A0A453RMA2"/>
<reference evidence="2" key="4">
    <citation type="submission" date="2019-03" db="UniProtKB">
        <authorList>
            <consortium name="EnsemblPlants"/>
        </authorList>
    </citation>
    <scope>IDENTIFICATION</scope>
</reference>
<reference evidence="3" key="2">
    <citation type="journal article" date="2017" name="Nat. Plants">
        <title>The Aegilops tauschii genome reveals multiple impacts of transposons.</title>
        <authorList>
            <person name="Zhao G."/>
            <person name="Zou C."/>
            <person name="Li K."/>
            <person name="Wang K."/>
            <person name="Li T."/>
            <person name="Gao L."/>
            <person name="Zhang X."/>
            <person name="Wang H."/>
            <person name="Yang Z."/>
            <person name="Liu X."/>
            <person name="Jiang W."/>
            <person name="Mao L."/>
            <person name="Kong X."/>
            <person name="Jiao Y."/>
            <person name="Jia J."/>
        </authorList>
    </citation>
    <scope>NUCLEOTIDE SEQUENCE [LARGE SCALE GENOMIC DNA]</scope>
    <source>
        <strain evidence="3">cv. AL8/78</strain>
    </source>
</reference>
<organism evidence="2 3">
    <name type="scientific">Aegilops tauschii subsp. strangulata</name>
    <name type="common">Goatgrass</name>
    <dbReference type="NCBI Taxonomy" id="200361"/>
    <lineage>
        <taxon>Eukaryota</taxon>
        <taxon>Viridiplantae</taxon>
        <taxon>Streptophyta</taxon>
        <taxon>Embryophyta</taxon>
        <taxon>Tracheophyta</taxon>
        <taxon>Spermatophyta</taxon>
        <taxon>Magnoliopsida</taxon>
        <taxon>Liliopsida</taxon>
        <taxon>Poales</taxon>
        <taxon>Poaceae</taxon>
        <taxon>BOP clade</taxon>
        <taxon>Pooideae</taxon>
        <taxon>Triticodae</taxon>
        <taxon>Triticeae</taxon>
        <taxon>Triticinae</taxon>
        <taxon>Aegilops</taxon>
    </lineage>
</organism>
<dbReference type="EnsemblPlants" id="AET7Gv20633400.4">
    <property type="protein sequence ID" value="AET7Gv20633400.4"/>
    <property type="gene ID" value="AET7Gv20633400"/>
</dbReference>
<sequence>AAAAGRRQGRGPAGSRAADQGGGQGLPLRPPRRVRDPLCPLLPHRLHPLQGSRKCLDQTTTRSLSRSLIKMTAG</sequence>
<accession>A0A453RMA2</accession>
<evidence type="ECO:0000256" key="1">
    <source>
        <dbReference type="SAM" id="MobiDB-lite"/>
    </source>
</evidence>
<protein>
    <submittedName>
        <fullName evidence="2">Uncharacterized protein</fullName>
    </submittedName>
</protein>
<reference evidence="3" key="1">
    <citation type="journal article" date="2014" name="Science">
        <title>Ancient hybridizations among the ancestral genomes of bread wheat.</title>
        <authorList>
            <consortium name="International Wheat Genome Sequencing Consortium,"/>
            <person name="Marcussen T."/>
            <person name="Sandve S.R."/>
            <person name="Heier L."/>
            <person name="Spannagl M."/>
            <person name="Pfeifer M."/>
            <person name="Jakobsen K.S."/>
            <person name="Wulff B.B."/>
            <person name="Steuernagel B."/>
            <person name="Mayer K.F."/>
            <person name="Olsen O.A."/>
        </authorList>
    </citation>
    <scope>NUCLEOTIDE SEQUENCE [LARGE SCALE GENOMIC DNA]</scope>
    <source>
        <strain evidence="3">cv. AL8/78</strain>
    </source>
</reference>
<proteinExistence type="predicted"/>
<evidence type="ECO:0000313" key="3">
    <source>
        <dbReference type="Proteomes" id="UP000015105"/>
    </source>
</evidence>
<name>A0A453RMA2_AEGTS</name>
<dbReference type="Proteomes" id="UP000015105">
    <property type="component" value="Chromosome 7D"/>
</dbReference>
<keyword evidence="3" id="KW-1185">Reference proteome</keyword>
<reference evidence="2" key="5">
    <citation type="journal article" date="2021" name="G3 (Bethesda)">
        <title>Aegilops tauschii genome assembly Aet v5.0 features greater sequence contiguity and improved annotation.</title>
        <authorList>
            <person name="Wang L."/>
            <person name="Zhu T."/>
            <person name="Rodriguez J.C."/>
            <person name="Deal K.R."/>
            <person name="Dubcovsky J."/>
            <person name="McGuire P.E."/>
            <person name="Lux T."/>
            <person name="Spannagl M."/>
            <person name="Mayer K.F.X."/>
            <person name="Baldrich P."/>
            <person name="Meyers B.C."/>
            <person name="Huo N."/>
            <person name="Gu Y.Q."/>
            <person name="Zhou H."/>
            <person name="Devos K.M."/>
            <person name="Bennetzen J.L."/>
            <person name="Unver T."/>
            <person name="Budak H."/>
            <person name="Gulick P.J."/>
            <person name="Galiba G."/>
            <person name="Kalapos B."/>
            <person name="Nelson D.R."/>
            <person name="Li P."/>
            <person name="You F.M."/>
            <person name="Luo M.C."/>
            <person name="Dvorak J."/>
        </authorList>
    </citation>
    <scope>NUCLEOTIDE SEQUENCE [LARGE SCALE GENOMIC DNA]</scope>
    <source>
        <strain evidence="2">cv. AL8/78</strain>
    </source>
</reference>
<evidence type="ECO:0000313" key="2">
    <source>
        <dbReference type="EnsemblPlants" id="AET7Gv20633400.4"/>
    </source>
</evidence>
<feature type="region of interest" description="Disordered" evidence="1">
    <location>
        <begin position="1"/>
        <end position="40"/>
    </location>
</feature>